<dbReference type="AlphaFoldDB" id="A0AA88IZ60"/>
<accession>A0AA88IZ60</accession>
<sequence length="127" mass="13950">MIWKFRNEAVFKGKTPSLQHALICIRNCILEANDLENGCMKNSISDLLILHRYGIKGRVPKAPLIVEVQWIPPDLGWIKMNTDGAANGSPGMATELMGVMSAIEMRSCTIGTNFGLKATPPTLLNCH</sequence>
<comment type="caution">
    <text evidence="1">The sequence shown here is derived from an EMBL/GenBank/DDBJ whole genome shotgun (WGS) entry which is preliminary data.</text>
</comment>
<keyword evidence="2" id="KW-1185">Reference proteome</keyword>
<name>A0AA88IZ60_FICCA</name>
<protein>
    <recommendedName>
        <fullName evidence="3">RNase H type-1 domain-containing protein</fullName>
    </recommendedName>
</protein>
<proteinExistence type="predicted"/>
<dbReference type="Proteomes" id="UP001187192">
    <property type="component" value="Unassembled WGS sequence"/>
</dbReference>
<organism evidence="1 2">
    <name type="scientific">Ficus carica</name>
    <name type="common">Common fig</name>
    <dbReference type="NCBI Taxonomy" id="3494"/>
    <lineage>
        <taxon>Eukaryota</taxon>
        <taxon>Viridiplantae</taxon>
        <taxon>Streptophyta</taxon>
        <taxon>Embryophyta</taxon>
        <taxon>Tracheophyta</taxon>
        <taxon>Spermatophyta</taxon>
        <taxon>Magnoliopsida</taxon>
        <taxon>eudicotyledons</taxon>
        <taxon>Gunneridae</taxon>
        <taxon>Pentapetalae</taxon>
        <taxon>rosids</taxon>
        <taxon>fabids</taxon>
        <taxon>Rosales</taxon>
        <taxon>Moraceae</taxon>
        <taxon>Ficeae</taxon>
        <taxon>Ficus</taxon>
    </lineage>
</organism>
<dbReference type="EMBL" id="BTGU01000080">
    <property type="protein sequence ID" value="GMN58714.1"/>
    <property type="molecule type" value="Genomic_DNA"/>
</dbReference>
<evidence type="ECO:0000313" key="2">
    <source>
        <dbReference type="Proteomes" id="UP001187192"/>
    </source>
</evidence>
<evidence type="ECO:0008006" key="3">
    <source>
        <dbReference type="Google" id="ProtNLM"/>
    </source>
</evidence>
<gene>
    <name evidence="1" type="ORF">TIFTF001_027822</name>
</gene>
<evidence type="ECO:0000313" key="1">
    <source>
        <dbReference type="EMBL" id="GMN58714.1"/>
    </source>
</evidence>
<reference evidence="1" key="1">
    <citation type="submission" date="2023-07" db="EMBL/GenBank/DDBJ databases">
        <title>draft genome sequence of fig (Ficus carica).</title>
        <authorList>
            <person name="Takahashi T."/>
            <person name="Nishimura K."/>
        </authorList>
    </citation>
    <scope>NUCLEOTIDE SEQUENCE</scope>
</reference>